<evidence type="ECO:0000256" key="14">
    <source>
        <dbReference type="ARBA" id="ARBA00049360"/>
    </source>
</evidence>
<comment type="caution">
    <text evidence="18">The sequence shown here is derived from an EMBL/GenBank/DDBJ whole genome shotgun (WGS) entry which is preliminary data.</text>
</comment>
<gene>
    <name evidence="18" type="ORF">E0L32_009259</name>
</gene>
<evidence type="ECO:0000256" key="6">
    <source>
        <dbReference type="ARBA" id="ARBA00022454"/>
    </source>
</evidence>
<evidence type="ECO:0000256" key="9">
    <source>
        <dbReference type="ARBA" id="ARBA00022801"/>
    </source>
</evidence>
<dbReference type="GO" id="GO:0070192">
    <property type="term" value="P:chromosome organization involved in meiotic cell cycle"/>
    <property type="evidence" value="ECO:0007669"/>
    <property type="project" value="TreeGrafter"/>
</dbReference>
<feature type="coiled-coil region" evidence="15">
    <location>
        <begin position="586"/>
        <end position="613"/>
    </location>
</feature>
<dbReference type="InParanoid" id="A0A507AS41"/>
<keyword evidence="13" id="KW-0539">Nucleus</keyword>
<evidence type="ECO:0000256" key="7">
    <source>
        <dbReference type="ARBA" id="ARBA00022723"/>
    </source>
</evidence>
<feature type="compositionally biased region" description="Basic and acidic residues" evidence="16">
    <location>
        <begin position="342"/>
        <end position="356"/>
    </location>
</feature>
<dbReference type="Pfam" id="PF13558">
    <property type="entry name" value="SbcC_Walker_B"/>
    <property type="match status" value="1"/>
</dbReference>
<keyword evidence="12" id="KW-0234">DNA repair</keyword>
<dbReference type="RefSeq" id="XP_030991227.1">
    <property type="nucleotide sequence ID" value="XM_031144204.1"/>
</dbReference>
<feature type="coiled-coil region" evidence="15">
    <location>
        <begin position="850"/>
        <end position="915"/>
    </location>
</feature>
<feature type="region of interest" description="Disordered" evidence="16">
    <location>
        <begin position="332"/>
        <end position="356"/>
    </location>
</feature>
<reference evidence="18 19" key="1">
    <citation type="submission" date="2019-06" db="EMBL/GenBank/DDBJ databases">
        <title>Draft genome sequence of the filamentous fungus Phialemoniopsis curvata isolated from diesel fuel.</title>
        <authorList>
            <person name="Varaljay V.A."/>
            <person name="Lyon W.J."/>
            <person name="Crouch A.L."/>
            <person name="Drake C.E."/>
            <person name="Hollomon J.M."/>
            <person name="Nadeau L.J."/>
            <person name="Nunn H.S."/>
            <person name="Stevenson B.S."/>
            <person name="Bojanowski C.L."/>
            <person name="Crookes-Goodson W.J."/>
        </authorList>
    </citation>
    <scope>NUCLEOTIDE SEQUENCE [LARGE SCALE GENOMIC DNA]</scope>
    <source>
        <strain evidence="18 19">D216</strain>
    </source>
</reference>
<evidence type="ECO:0000256" key="13">
    <source>
        <dbReference type="ARBA" id="ARBA00023242"/>
    </source>
</evidence>
<dbReference type="OrthoDB" id="18797at2759"/>
<evidence type="ECO:0000256" key="12">
    <source>
        <dbReference type="ARBA" id="ARBA00023204"/>
    </source>
</evidence>
<dbReference type="EMBL" id="SKBQ01000066">
    <property type="protein sequence ID" value="TPX09516.1"/>
    <property type="molecule type" value="Genomic_DNA"/>
</dbReference>
<evidence type="ECO:0000256" key="16">
    <source>
        <dbReference type="SAM" id="MobiDB-lite"/>
    </source>
</evidence>
<dbReference type="GO" id="GO:0006302">
    <property type="term" value="P:double-strand break repair"/>
    <property type="evidence" value="ECO:0007669"/>
    <property type="project" value="InterPro"/>
</dbReference>
<dbReference type="Gene3D" id="1.10.287.1490">
    <property type="match status" value="1"/>
</dbReference>
<evidence type="ECO:0000256" key="5">
    <source>
        <dbReference type="ARBA" id="ARBA00017893"/>
    </source>
</evidence>
<dbReference type="FunCoup" id="A0A507AS41">
    <property type="interactions" value="983"/>
</dbReference>
<dbReference type="Gene3D" id="3.40.50.300">
    <property type="entry name" value="P-loop containing nucleotide triphosphate hydrolases"/>
    <property type="match status" value="2"/>
</dbReference>
<keyword evidence="9" id="KW-0378">Hydrolase</keyword>
<evidence type="ECO:0000256" key="11">
    <source>
        <dbReference type="ARBA" id="ARBA00023054"/>
    </source>
</evidence>
<dbReference type="GO" id="GO:0051880">
    <property type="term" value="F:G-quadruplex DNA binding"/>
    <property type="evidence" value="ECO:0007669"/>
    <property type="project" value="TreeGrafter"/>
</dbReference>
<evidence type="ECO:0000256" key="15">
    <source>
        <dbReference type="SAM" id="Coils"/>
    </source>
</evidence>
<dbReference type="NCBIfam" id="TIGR00606">
    <property type="entry name" value="rad50"/>
    <property type="match status" value="1"/>
</dbReference>
<comment type="similarity">
    <text evidence="4">Belongs to the SMC family. RAD50 subfamily.</text>
</comment>
<feature type="coiled-coil region" evidence="15">
    <location>
        <begin position="744"/>
        <end position="819"/>
    </location>
</feature>
<evidence type="ECO:0000256" key="8">
    <source>
        <dbReference type="ARBA" id="ARBA00022763"/>
    </source>
</evidence>
<evidence type="ECO:0000256" key="10">
    <source>
        <dbReference type="ARBA" id="ARBA00022833"/>
    </source>
</evidence>
<dbReference type="InterPro" id="IPR038729">
    <property type="entry name" value="Rad50/SbcC_AAA"/>
</dbReference>
<dbReference type="FunFam" id="3.40.50.300:FF:001195">
    <property type="entry name" value="DNA repair protein rad50"/>
    <property type="match status" value="1"/>
</dbReference>
<evidence type="ECO:0000259" key="17">
    <source>
        <dbReference type="Pfam" id="PF13476"/>
    </source>
</evidence>
<dbReference type="SUPFAM" id="SSF52540">
    <property type="entry name" value="P-loop containing nucleoside triphosphate hydrolases"/>
    <property type="match status" value="1"/>
</dbReference>
<dbReference type="PANTHER" id="PTHR18867">
    <property type="entry name" value="RAD50"/>
    <property type="match status" value="1"/>
</dbReference>
<dbReference type="Proteomes" id="UP000319257">
    <property type="component" value="Unassembled WGS sequence"/>
</dbReference>
<keyword evidence="11 15" id="KW-0175">Coiled coil</keyword>
<keyword evidence="6" id="KW-0158">Chromosome</keyword>
<feature type="coiled-coil region" evidence="15">
    <location>
        <begin position="977"/>
        <end position="1113"/>
    </location>
</feature>
<name>A0A507AS41_9PEZI</name>
<accession>A0A507AS41</accession>
<comment type="cofactor">
    <cofactor evidence="1">
        <name>Zn(2+)</name>
        <dbReference type="ChEBI" id="CHEBI:29105"/>
    </cofactor>
</comment>
<dbReference type="InterPro" id="IPR004584">
    <property type="entry name" value="Rad50_eukaryotes"/>
</dbReference>
<evidence type="ECO:0000256" key="3">
    <source>
        <dbReference type="ARBA" id="ARBA00004286"/>
    </source>
</evidence>
<dbReference type="GO" id="GO:0007004">
    <property type="term" value="P:telomere maintenance via telomerase"/>
    <property type="evidence" value="ECO:0007669"/>
    <property type="project" value="TreeGrafter"/>
</dbReference>
<keyword evidence="19" id="KW-1185">Reference proteome</keyword>
<dbReference type="GO" id="GO:0003691">
    <property type="term" value="F:double-stranded telomeric DNA binding"/>
    <property type="evidence" value="ECO:0007669"/>
    <property type="project" value="TreeGrafter"/>
</dbReference>
<proteinExistence type="inferred from homology"/>
<evidence type="ECO:0000256" key="2">
    <source>
        <dbReference type="ARBA" id="ARBA00004123"/>
    </source>
</evidence>
<dbReference type="GeneID" id="41976706"/>
<evidence type="ECO:0000256" key="1">
    <source>
        <dbReference type="ARBA" id="ARBA00001947"/>
    </source>
</evidence>
<comment type="catalytic activity">
    <reaction evidence="14">
        <text>ATP + H2O = ADP + phosphate + H(+)</text>
        <dbReference type="Rhea" id="RHEA:13065"/>
        <dbReference type="ChEBI" id="CHEBI:15377"/>
        <dbReference type="ChEBI" id="CHEBI:15378"/>
        <dbReference type="ChEBI" id="CHEBI:30616"/>
        <dbReference type="ChEBI" id="CHEBI:43474"/>
        <dbReference type="ChEBI" id="CHEBI:456216"/>
    </reaction>
</comment>
<feature type="domain" description="Rad50/SbcC-type AAA" evidence="17">
    <location>
        <begin position="41"/>
        <end position="239"/>
    </location>
</feature>
<organism evidence="18 19">
    <name type="scientific">Thyridium curvatum</name>
    <dbReference type="NCBI Taxonomy" id="1093900"/>
    <lineage>
        <taxon>Eukaryota</taxon>
        <taxon>Fungi</taxon>
        <taxon>Dikarya</taxon>
        <taxon>Ascomycota</taxon>
        <taxon>Pezizomycotina</taxon>
        <taxon>Sordariomycetes</taxon>
        <taxon>Sordariomycetidae</taxon>
        <taxon>Thyridiales</taxon>
        <taxon>Thyridiaceae</taxon>
        <taxon>Thyridium</taxon>
    </lineage>
</organism>
<sequence>MKRKSTSWPSGGVYAIQHPVDLDRWIQWLRKDGKALNTRLTIIECLKYATTGEQPPNSKGGAFIHDPKLCGEREVMAQVKLSFRPTSGGKMVVTRSIQVTMKKNTRSMKTLDGSLVIQTNGERSVVSQRAAELDKLVPDNLGVPPAILDAVIFCHQDESLWPLSEPSTLKKKFDEIFDAQKYTKAIDNLKVLRKKQGEDLSKAKIFEASEKVNKEKAEKAEKRARDLEAELEQLRADCEEVDIAKNEVETQMYQKREQARSFQTIVNDLENKKDKYDDRKEAAEELRVGLEELTEPDDYLAEQLAQYEDRMQRMDDERKEKTNQYNQLQKEVSESRALLGTKHAEQGRHQSDKEKYERQLQTRVTKVREAAQKHEIRGYDGDLTDNMVHAFNDRIQKVLADKKRELERLQRENEKELDKETAAINNLEGRKAARTQDRVTAKQRMAAIEKKLASLQTTVQNLNFDEGAQAILEANFKDLESRLKKALDELNGSDIDSQIQQENDRLWQLESESDRLSRELVECTRLASERAQLDLRKKELTERRRNFDTLKNTWDSKLTSLIGGSWKPELLEDEFNNVVKQRNTTVSAARKQVEATQQELRQVEYKLSSIRDKQQKSLAESTKCQATVLNVLKTAKDSDDAVIEDYQEEIENFEGDILSLEKDITLFDHLKEFYSKSQTTLNKYNKCSLCERQFVDQPRERSRLLEKIAKSLNAEHKKEIEKDKDEREATLGQLRAVRSQYDTYKRLESELPALRNELKAAEAQREGLVRVLEDNDAAYKEADEQRQDVESLSKTVMNIAQTFREIQEAEKQIDRLASQQQSGAPSRSAEEINELQATCAEQIRAAKGKVAKLTSDKQRMRDSVNSLELEKSELTNKIGHIIRQSERRNDLLGQIQSLKDENTNQRELIQQADRDMEALEPEIAKARSIREDTLQRGRGKEQKLVTERDSIAHTVSELNMIEAEIQDYIDRGGPAALAANARAIQALEQTIANLEKEISELATLVNKLKSDLDNSDRKKKTISDNLTYRKNMRILETLKREIEELESRHAVEDYEHLKAEVDALEKQHNVMHANRGAVMAKMRSKDEELGRVLEEWEQEYKDASAKYREAHIRVETTKAAIEDLGRYSSALDKAIMQYHSLKMEEVNRIAGELWQATYQGTDIDTILIRSESETATGKRNYNYRLCMVKQDTEMDMRGRCSAGQKVLASIIIRLALAESFGVNCGLIALDEPTTNLDSDNIRSLAVSLHAIIKARQAQANFQLIVITHDEEFLRHMQVSDFCDTFYRVRRDEKQNSVILRESISKLIEG</sequence>
<evidence type="ECO:0000256" key="4">
    <source>
        <dbReference type="ARBA" id="ARBA00009439"/>
    </source>
</evidence>
<dbReference type="GO" id="GO:0030870">
    <property type="term" value="C:Mre11 complex"/>
    <property type="evidence" value="ECO:0007669"/>
    <property type="project" value="InterPro"/>
</dbReference>
<keyword evidence="7" id="KW-0479">Metal-binding</keyword>
<dbReference type="PANTHER" id="PTHR18867:SF12">
    <property type="entry name" value="DNA REPAIR PROTEIN RAD50"/>
    <property type="match status" value="1"/>
</dbReference>
<dbReference type="InterPro" id="IPR027417">
    <property type="entry name" value="P-loop_NTPase"/>
</dbReference>
<feature type="coiled-coil region" evidence="15">
    <location>
        <begin position="392"/>
        <end position="543"/>
    </location>
</feature>
<dbReference type="GO" id="GO:0016887">
    <property type="term" value="F:ATP hydrolysis activity"/>
    <property type="evidence" value="ECO:0007669"/>
    <property type="project" value="InterPro"/>
</dbReference>
<keyword evidence="10" id="KW-0862">Zinc</keyword>
<keyword evidence="8" id="KW-0227">DNA damage</keyword>
<evidence type="ECO:0000313" key="18">
    <source>
        <dbReference type="EMBL" id="TPX09516.1"/>
    </source>
</evidence>
<dbReference type="STRING" id="1093900.A0A507AS41"/>
<evidence type="ECO:0000313" key="19">
    <source>
        <dbReference type="Proteomes" id="UP000319257"/>
    </source>
</evidence>
<protein>
    <recommendedName>
        <fullName evidence="5">DNA repair protein RAD50</fullName>
    </recommendedName>
</protein>
<dbReference type="GO" id="GO:0046872">
    <property type="term" value="F:metal ion binding"/>
    <property type="evidence" value="ECO:0007669"/>
    <property type="project" value="UniProtKB-KW"/>
</dbReference>
<dbReference type="GO" id="GO:0043047">
    <property type="term" value="F:single-stranded telomeric DNA binding"/>
    <property type="evidence" value="ECO:0007669"/>
    <property type="project" value="TreeGrafter"/>
</dbReference>
<dbReference type="GO" id="GO:0000722">
    <property type="term" value="P:telomere maintenance via recombination"/>
    <property type="evidence" value="ECO:0007669"/>
    <property type="project" value="TreeGrafter"/>
</dbReference>
<dbReference type="Pfam" id="PF13476">
    <property type="entry name" value="AAA_23"/>
    <property type="match status" value="1"/>
</dbReference>
<dbReference type="GO" id="GO:0000794">
    <property type="term" value="C:condensed nuclear chromosome"/>
    <property type="evidence" value="ECO:0007669"/>
    <property type="project" value="TreeGrafter"/>
</dbReference>
<comment type="subcellular location">
    <subcellularLocation>
        <location evidence="3">Chromosome</location>
    </subcellularLocation>
    <subcellularLocation>
        <location evidence="2">Nucleus</location>
    </subcellularLocation>
</comment>
<dbReference type="FunFam" id="3.40.50.300:FF:000947">
    <property type="entry name" value="DNA repair protein RAD50"/>
    <property type="match status" value="1"/>
</dbReference>